<dbReference type="InterPro" id="IPR027417">
    <property type="entry name" value="P-loop_NTPase"/>
</dbReference>
<dbReference type="Gene3D" id="3.40.50.300">
    <property type="entry name" value="P-loop containing nucleotide triphosphate hydrolases"/>
    <property type="match status" value="1"/>
</dbReference>
<protein>
    <submittedName>
        <fullName evidence="3">PBSX family phage terminase large subunit</fullName>
    </submittedName>
</protein>
<dbReference type="Gene3D" id="3.30.420.280">
    <property type="match status" value="1"/>
</dbReference>
<gene>
    <name evidence="3" type="ORF">JK167_11845</name>
</gene>
<name>A0AA41JUB8_LEVBR</name>
<dbReference type="EMBL" id="JAERKF010000017">
    <property type="protein sequence ID" value="MBS1011513.1"/>
    <property type="molecule type" value="Genomic_DNA"/>
</dbReference>
<dbReference type="InterPro" id="IPR006437">
    <property type="entry name" value="Phage_terminase_lsu"/>
</dbReference>
<evidence type="ECO:0000313" key="4">
    <source>
        <dbReference type="Proteomes" id="UP000676478"/>
    </source>
</evidence>
<feature type="domain" description="Phage terminase large subunit C-terminal" evidence="2">
    <location>
        <begin position="274"/>
        <end position="429"/>
    </location>
</feature>
<evidence type="ECO:0000313" key="3">
    <source>
        <dbReference type="EMBL" id="MBS1011513.1"/>
    </source>
</evidence>
<dbReference type="PANTHER" id="PTHR39184">
    <property type="match status" value="1"/>
</dbReference>
<evidence type="ECO:0000259" key="2">
    <source>
        <dbReference type="Pfam" id="PF17288"/>
    </source>
</evidence>
<dbReference type="Proteomes" id="UP000676478">
    <property type="component" value="Unassembled WGS sequence"/>
</dbReference>
<dbReference type="RefSeq" id="WP_211756768.1">
    <property type="nucleotide sequence ID" value="NZ_JAERKF010000017.1"/>
</dbReference>
<feature type="domain" description="Phage terminase large subunit N-terminal" evidence="1">
    <location>
        <begin position="31"/>
        <end position="240"/>
    </location>
</feature>
<reference evidence="3" key="2">
    <citation type="submission" date="2022-09" db="EMBL/GenBank/DDBJ databases">
        <title>Genome-inferred correspondence between phylogeny and metabolic traits in the wild Drosophila gut microbiome.</title>
        <authorList>
            <person name="Bueno E."/>
            <person name="Blow F."/>
            <person name="Douglas A.E."/>
        </authorList>
    </citation>
    <scope>NUCLEOTIDE SEQUENCE</scope>
    <source>
        <strain evidence="3">Dm-2019-70</strain>
    </source>
</reference>
<comment type="caution">
    <text evidence="3">The sequence shown here is derived from an EMBL/GenBank/DDBJ whole genome shotgun (WGS) entry which is preliminary data.</text>
</comment>
<proteinExistence type="predicted"/>
<dbReference type="Pfam" id="PF04466">
    <property type="entry name" value="Terminase_3"/>
    <property type="match status" value="1"/>
</dbReference>
<sequence length="455" mass="52476">MIQTIKKPKVIIKMSELINPHFRTMWNTKKPYVIARGGRGSFKSSTISLKLVTMMKWQTQLGHKANVVCIRENTVNLRDSVYSQVRWAIDMLHMTSDFIYSVSPMRITHISTGSSFYFYGGDKPEKLKSNTVQNVIATWFEEAANFKSAEVFDQTIPTFIRQKSPYVDQVKVFYSYNPPRNPYYWINEWIAQQAKDPECFIDTSTYLDDKLGITTDQQLKLIETYKHNDPDYYNWLYMGKVIGLGTNVYNMNLFHSLTQLPVDDPLVNIAFTVDAGHINSATTCLCVGLTAKGNTILLHTYYYSPEHQAIKKAPSDLVPEINGFEKRMAALYHVRVLKRTIDSAEGALRNEFIKEYSERWHGVAKSDEATMIDYVSSLLAQGRVYYLDTDDNQIFVKQHQQYQWDEKTVHSDEPRVVKENDHTVDAFKYFAIDNARELGLKQGKAVPKAKPSYIH</sequence>
<dbReference type="InterPro" id="IPR052380">
    <property type="entry name" value="Viral_DNA_packaging_terminase"/>
</dbReference>
<dbReference type="InterPro" id="IPR035412">
    <property type="entry name" value="Terminase_L_N"/>
</dbReference>
<reference evidence="3" key="1">
    <citation type="submission" date="2020-12" db="EMBL/GenBank/DDBJ databases">
        <authorList>
            <person name="Mcmullen J.G."/>
        </authorList>
    </citation>
    <scope>NUCLEOTIDE SEQUENCE</scope>
    <source>
        <strain evidence="3">Dm-2019-70</strain>
    </source>
</reference>
<dbReference type="NCBIfam" id="TIGR01547">
    <property type="entry name" value="phage_term_2"/>
    <property type="match status" value="1"/>
</dbReference>
<dbReference type="AlphaFoldDB" id="A0AA41JUB8"/>
<dbReference type="PANTHER" id="PTHR39184:SF1">
    <property type="entry name" value="PBSX PHAGE TERMINASE LARGE SUBUNIT"/>
    <property type="match status" value="1"/>
</dbReference>
<dbReference type="InterPro" id="IPR035413">
    <property type="entry name" value="Terminase_L_C"/>
</dbReference>
<evidence type="ECO:0000259" key="1">
    <source>
        <dbReference type="Pfam" id="PF04466"/>
    </source>
</evidence>
<organism evidence="3 4">
    <name type="scientific">Levilactobacillus brevis</name>
    <name type="common">Lactobacillus brevis</name>
    <dbReference type="NCBI Taxonomy" id="1580"/>
    <lineage>
        <taxon>Bacteria</taxon>
        <taxon>Bacillati</taxon>
        <taxon>Bacillota</taxon>
        <taxon>Bacilli</taxon>
        <taxon>Lactobacillales</taxon>
        <taxon>Lactobacillaceae</taxon>
        <taxon>Levilactobacillus</taxon>
    </lineage>
</organism>
<accession>A0AA41JUB8</accession>
<dbReference type="Pfam" id="PF17288">
    <property type="entry name" value="Terminase_3C"/>
    <property type="match status" value="1"/>
</dbReference>